<proteinExistence type="predicted"/>
<name>A0AA38C1A4_TAXCH</name>
<accession>A0AA38C1A4</accession>
<gene>
    <name evidence="2" type="ORF">KI387_032211</name>
</gene>
<dbReference type="PANTHER" id="PTHR47027">
    <property type="entry name" value="REVERSE TRANSCRIPTASE DOMAIN-CONTAINING PROTEIN"/>
    <property type="match status" value="1"/>
</dbReference>
<dbReference type="AlphaFoldDB" id="A0AA38C1A4"/>
<dbReference type="PANTHER" id="PTHR47027:SF20">
    <property type="entry name" value="REVERSE TRANSCRIPTASE-LIKE PROTEIN WITH RNA-DIRECTED DNA POLYMERASE DOMAIN"/>
    <property type="match status" value="1"/>
</dbReference>
<evidence type="ECO:0000259" key="1">
    <source>
        <dbReference type="Pfam" id="PF00078"/>
    </source>
</evidence>
<reference evidence="2 3" key="1">
    <citation type="journal article" date="2021" name="Nat. Plants">
        <title>The Taxus genome provides insights into paclitaxel biosynthesis.</title>
        <authorList>
            <person name="Xiong X."/>
            <person name="Gou J."/>
            <person name="Liao Q."/>
            <person name="Li Y."/>
            <person name="Zhou Q."/>
            <person name="Bi G."/>
            <person name="Li C."/>
            <person name="Du R."/>
            <person name="Wang X."/>
            <person name="Sun T."/>
            <person name="Guo L."/>
            <person name="Liang H."/>
            <person name="Lu P."/>
            <person name="Wu Y."/>
            <person name="Zhang Z."/>
            <person name="Ro D.K."/>
            <person name="Shang Y."/>
            <person name="Huang S."/>
            <person name="Yan J."/>
        </authorList>
    </citation>
    <scope>NUCLEOTIDE SEQUENCE [LARGE SCALE GENOMIC DNA]</scope>
    <source>
        <strain evidence="2">Ta-2019</strain>
    </source>
</reference>
<dbReference type="Pfam" id="PF00078">
    <property type="entry name" value="RVT_1"/>
    <property type="match status" value="1"/>
</dbReference>
<dbReference type="Proteomes" id="UP000824469">
    <property type="component" value="Unassembled WGS sequence"/>
</dbReference>
<keyword evidence="3" id="KW-1185">Reference proteome</keyword>
<organism evidence="2 3">
    <name type="scientific">Taxus chinensis</name>
    <name type="common">Chinese yew</name>
    <name type="synonym">Taxus wallichiana var. chinensis</name>
    <dbReference type="NCBI Taxonomy" id="29808"/>
    <lineage>
        <taxon>Eukaryota</taxon>
        <taxon>Viridiplantae</taxon>
        <taxon>Streptophyta</taxon>
        <taxon>Embryophyta</taxon>
        <taxon>Tracheophyta</taxon>
        <taxon>Spermatophyta</taxon>
        <taxon>Pinopsida</taxon>
        <taxon>Pinidae</taxon>
        <taxon>Conifers II</taxon>
        <taxon>Cupressales</taxon>
        <taxon>Taxaceae</taxon>
        <taxon>Taxus</taxon>
    </lineage>
</organism>
<dbReference type="InterPro" id="IPR000477">
    <property type="entry name" value="RT_dom"/>
</dbReference>
<protein>
    <recommendedName>
        <fullName evidence="1">Reverse transcriptase domain-containing protein</fullName>
    </recommendedName>
</protein>
<evidence type="ECO:0000313" key="2">
    <source>
        <dbReference type="EMBL" id="KAH9288094.1"/>
    </source>
</evidence>
<evidence type="ECO:0000313" key="3">
    <source>
        <dbReference type="Proteomes" id="UP000824469"/>
    </source>
</evidence>
<comment type="caution">
    <text evidence="2">The sequence shown here is derived from an EMBL/GenBank/DDBJ whole genome shotgun (WGS) entry which is preliminary data.</text>
</comment>
<sequence length="479" mass="53875">MGSCLRSTGYFNALSRSGGESLGSRSLEFGVTGGQSRFLNLDPEASVKNLGESRINSFKEISWQVAEDVGAVGTASPSKPRCGFQIKPKIKELIKRQRHCYRKILGATFDSQLHLEAMWVWREVGEDGIPLVEHPPLTSINGLIEWKEFQKAVKDLEYHKVAGEDGLPHEWFKAVLGQKRGKSLINVLLKIPTTVIVKRIENELEEKFFSKNQAGFRRDEECVGQGVALQEIAVRRMAKLKKPTYVAFIDFKYEGLLSSPILVKRGVRQGCPASPTLFNIFINDIVKDLEGMGVALPGLAEVIVGLMFVDDLVAMIESVESIQEILHKIQVWSDKWGMFDVVKQDALQKVVVEGMKWMFGKSSTSNLVGQAVMHCELNICLVLVFNAGQRARALEKFGGLKTIIADLVNHYLPCRVGQIWTWIHRTTKWLKKNVPRASISQLVHEEASVAWENKFKIQGSLRFYKESNLGETQSFIKRV</sequence>
<feature type="domain" description="Reverse transcriptase" evidence="1">
    <location>
        <begin position="259"/>
        <end position="338"/>
    </location>
</feature>
<dbReference type="EMBL" id="JAHRHJ020003813">
    <property type="protein sequence ID" value="KAH9288094.1"/>
    <property type="molecule type" value="Genomic_DNA"/>
</dbReference>